<dbReference type="EMBL" id="BSNF01000006">
    <property type="protein sequence ID" value="GLQ06455.1"/>
    <property type="molecule type" value="Genomic_DNA"/>
</dbReference>
<dbReference type="Pfam" id="PF01053">
    <property type="entry name" value="Cys_Met_Meta_PP"/>
    <property type="match status" value="1"/>
</dbReference>
<reference evidence="4" key="1">
    <citation type="journal article" date="2014" name="Int. J. Syst. Evol. Microbiol.">
        <title>Complete genome of a new Firmicutes species belonging to the dominant human colonic microbiota ('Ruminococcus bicirculans') reveals two chromosomes and a selective capacity to utilize plant glucans.</title>
        <authorList>
            <consortium name="NISC Comparative Sequencing Program"/>
            <person name="Wegmann U."/>
            <person name="Louis P."/>
            <person name="Goesmann A."/>
            <person name="Henrissat B."/>
            <person name="Duncan S.H."/>
            <person name="Flint H.J."/>
        </authorList>
    </citation>
    <scope>NUCLEOTIDE SEQUENCE</scope>
    <source>
        <strain evidence="4">NBRC 103408</strain>
    </source>
</reference>
<name>A0ABQ5U459_9PROT</name>
<evidence type="ECO:0000313" key="4">
    <source>
        <dbReference type="EMBL" id="GLQ06455.1"/>
    </source>
</evidence>
<comment type="similarity">
    <text evidence="3">Belongs to the trans-sulfuration enzymes family.</text>
</comment>
<proteinExistence type="inferred from homology"/>
<reference evidence="4" key="2">
    <citation type="submission" date="2023-01" db="EMBL/GenBank/DDBJ databases">
        <title>Draft genome sequence of Sneathiella chinensis strain NBRC 103408.</title>
        <authorList>
            <person name="Sun Q."/>
            <person name="Mori K."/>
        </authorList>
    </citation>
    <scope>NUCLEOTIDE SEQUENCE</scope>
    <source>
        <strain evidence="4">NBRC 103408</strain>
    </source>
</reference>
<dbReference type="PANTHER" id="PTHR11808:SF35">
    <property type="entry name" value="CYSTATHIONINE GAMMA-SYNTHASE (AFU_ORTHOLOGUE AFUA_7G01590)"/>
    <property type="match status" value="1"/>
</dbReference>
<dbReference type="InterPro" id="IPR015422">
    <property type="entry name" value="PyrdxlP-dep_Trfase_small"/>
</dbReference>
<dbReference type="Proteomes" id="UP001161409">
    <property type="component" value="Unassembled WGS sequence"/>
</dbReference>
<dbReference type="Gene3D" id="3.40.640.10">
    <property type="entry name" value="Type I PLP-dependent aspartate aminotransferase-like (Major domain)"/>
    <property type="match status" value="1"/>
</dbReference>
<evidence type="ECO:0000256" key="3">
    <source>
        <dbReference type="RuleBase" id="RU362118"/>
    </source>
</evidence>
<dbReference type="PANTHER" id="PTHR11808">
    <property type="entry name" value="TRANS-SULFURATION ENZYME FAMILY MEMBER"/>
    <property type="match status" value="1"/>
</dbReference>
<protein>
    <submittedName>
        <fullName evidence="4">Cystathionine gamma-synthase</fullName>
    </submittedName>
</protein>
<dbReference type="CDD" id="cd00614">
    <property type="entry name" value="CGS_like"/>
    <property type="match status" value="1"/>
</dbReference>
<evidence type="ECO:0000256" key="1">
    <source>
        <dbReference type="ARBA" id="ARBA00001933"/>
    </source>
</evidence>
<accession>A0ABQ5U459</accession>
<dbReference type="InterPro" id="IPR054542">
    <property type="entry name" value="Cys_met_metab_PP"/>
</dbReference>
<dbReference type="PIRSF" id="PIRSF001434">
    <property type="entry name" value="CGS"/>
    <property type="match status" value="1"/>
</dbReference>
<gene>
    <name evidence="4" type="ORF">GCM10007924_16760</name>
</gene>
<organism evidence="4 5">
    <name type="scientific">Sneathiella chinensis</name>
    <dbReference type="NCBI Taxonomy" id="349750"/>
    <lineage>
        <taxon>Bacteria</taxon>
        <taxon>Pseudomonadati</taxon>
        <taxon>Pseudomonadota</taxon>
        <taxon>Alphaproteobacteria</taxon>
        <taxon>Sneathiellales</taxon>
        <taxon>Sneathiellaceae</taxon>
        <taxon>Sneathiella</taxon>
    </lineage>
</organism>
<evidence type="ECO:0000313" key="5">
    <source>
        <dbReference type="Proteomes" id="UP001161409"/>
    </source>
</evidence>
<comment type="cofactor">
    <cofactor evidence="1 3">
        <name>pyridoxal 5'-phosphate</name>
        <dbReference type="ChEBI" id="CHEBI:597326"/>
    </cofactor>
</comment>
<comment type="caution">
    <text evidence="4">The sequence shown here is derived from an EMBL/GenBank/DDBJ whole genome shotgun (WGS) entry which is preliminary data.</text>
</comment>
<dbReference type="RefSeq" id="WP_169560529.1">
    <property type="nucleotide sequence ID" value="NZ_BSNF01000006.1"/>
</dbReference>
<evidence type="ECO:0000256" key="2">
    <source>
        <dbReference type="ARBA" id="ARBA00022898"/>
    </source>
</evidence>
<dbReference type="PROSITE" id="PS00868">
    <property type="entry name" value="CYS_MET_METAB_PP"/>
    <property type="match status" value="1"/>
</dbReference>
<sequence length="381" mass="41068">MKKERTVRPETLVAQGLGHMDSEFKGIIPGIFPSTTFERDVDGGYPSGRVYTRDQNPNYDQPEAVLTALEKGADSFLFSSGMSAAVTVFQALRPGDHVIAPKVMYWSLRNWLATYATEWGIETSFVDNGDLDALKAAVRPGQTRLLWLETPANPTWVVDDIAGWAEVARSCGARLAVDNTVATPILTRPLELGADIVMHSATKYLNGHSDVLAGALVTRQADEFWDRIRTIRAAGGAVMGPFEAWLLMRGMRTLSIRVRQASTNALKIAEALKTHAGIAEVLYPGLPEHKNHAVAASQMTGGFGGMLSIRVAGGEARAMNVAGRLTLFKRATSLGGVESLVEHRASIEGAGTPCPTDLLRLSVGIEDASDLIADLEQALEE</sequence>
<dbReference type="InterPro" id="IPR015421">
    <property type="entry name" value="PyrdxlP-dep_Trfase_major"/>
</dbReference>
<keyword evidence="2 3" id="KW-0663">Pyridoxal phosphate</keyword>
<keyword evidence="5" id="KW-1185">Reference proteome</keyword>
<dbReference type="InterPro" id="IPR000277">
    <property type="entry name" value="Cys/Met-Metab_PyrdxlP-dep_enz"/>
</dbReference>
<dbReference type="SUPFAM" id="SSF53383">
    <property type="entry name" value="PLP-dependent transferases"/>
    <property type="match status" value="1"/>
</dbReference>
<dbReference type="InterPro" id="IPR015424">
    <property type="entry name" value="PyrdxlP-dep_Trfase"/>
</dbReference>
<dbReference type="Gene3D" id="3.90.1150.10">
    <property type="entry name" value="Aspartate Aminotransferase, domain 1"/>
    <property type="match status" value="1"/>
</dbReference>